<dbReference type="InterPro" id="IPR004607">
    <property type="entry name" value="GART"/>
</dbReference>
<sequence length="199" mass="22356">MKIAVLASGNGSNLQALIDRQDDSNSQYRIVAVITDKPGAKAIERARNAEIPAYELSPKAFVSKQEYEKQIVQYLHQHEVQFVVLAGYMRIVGEELLQAYEGRMINLHPSLLPAFQGLHAPQQAIDAGVRVSGCTIHFVDEGLDTGPIILQQAVLVDFHDTEQSLQAKIQQHEHRMVVEVVNLYAQNRIIRHGRRTEII</sequence>
<comment type="catalytic activity">
    <reaction evidence="5 6">
        <text>N(1)-(5-phospho-beta-D-ribosyl)glycinamide + (6R)-10-formyltetrahydrofolate = N(2)-formyl-N(1)-(5-phospho-beta-D-ribosyl)glycinamide + (6S)-5,6,7,8-tetrahydrofolate + H(+)</text>
        <dbReference type="Rhea" id="RHEA:15053"/>
        <dbReference type="ChEBI" id="CHEBI:15378"/>
        <dbReference type="ChEBI" id="CHEBI:57453"/>
        <dbReference type="ChEBI" id="CHEBI:143788"/>
        <dbReference type="ChEBI" id="CHEBI:147286"/>
        <dbReference type="ChEBI" id="CHEBI:195366"/>
        <dbReference type="EC" id="2.1.2.2"/>
    </reaction>
</comment>
<accession>A0A1E5L509</accession>
<feature type="binding site" evidence="6">
    <location>
        <position position="64"/>
    </location>
    <ligand>
        <name>(6R)-10-formyltetrahydrofolate</name>
        <dbReference type="ChEBI" id="CHEBI:195366"/>
    </ligand>
</feature>
<comment type="caution">
    <text evidence="8">The sequence shown here is derived from an EMBL/GenBank/DDBJ whole genome shotgun (WGS) entry which is preliminary data.</text>
</comment>
<dbReference type="PROSITE" id="PS00373">
    <property type="entry name" value="GART"/>
    <property type="match status" value="1"/>
</dbReference>
<comment type="function">
    <text evidence="6">Catalyzes the transfer of a formyl group from 10-formyltetrahydrofolate to 5-phospho-ribosyl-glycinamide (GAR), producing 5-phospho-ribosyl-N-formylglycinamide (FGAR) and tetrahydrofolate.</text>
</comment>
<evidence type="ECO:0000313" key="9">
    <source>
        <dbReference type="Proteomes" id="UP000095255"/>
    </source>
</evidence>
<feature type="site" description="Raises pKa of active site His" evidence="6">
    <location>
        <position position="144"/>
    </location>
</feature>
<dbReference type="STRING" id="1390249.BHU72_06205"/>
<evidence type="ECO:0000256" key="6">
    <source>
        <dbReference type="HAMAP-Rule" id="MF_01930"/>
    </source>
</evidence>
<feature type="binding site" evidence="6">
    <location>
        <begin position="89"/>
        <end position="92"/>
    </location>
    <ligand>
        <name>(6R)-10-formyltetrahydrofolate</name>
        <dbReference type="ChEBI" id="CHEBI:195366"/>
    </ligand>
</feature>
<feature type="binding site" evidence="6">
    <location>
        <begin position="11"/>
        <end position="13"/>
    </location>
    <ligand>
        <name>N(1)-(5-phospho-beta-D-ribosyl)glycinamide</name>
        <dbReference type="ChEBI" id="CHEBI:143788"/>
    </ligand>
</feature>
<dbReference type="CDD" id="cd08645">
    <property type="entry name" value="FMT_core_GART"/>
    <property type="match status" value="1"/>
</dbReference>
<dbReference type="EMBL" id="MJAT01000033">
    <property type="protein sequence ID" value="OEH85252.1"/>
    <property type="molecule type" value="Genomic_DNA"/>
</dbReference>
<evidence type="ECO:0000256" key="5">
    <source>
        <dbReference type="ARBA" id="ARBA00047664"/>
    </source>
</evidence>
<dbReference type="HAMAP" id="MF_01930">
    <property type="entry name" value="PurN"/>
    <property type="match status" value="1"/>
</dbReference>
<feature type="binding site" evidence="6">
    <location>
        <position position="106"/>
    </location>
    <ligand>
        <name>(6R)-10-formyltetrahydrofolate</name>
        <dbReference type="ChEBI" id="CHEBI:195366"/>
    </ligand>
</feature>
<dbReference type="FunFam" id="3.40.50.170:FF:000007">
    <property type="entry name" value="Phosphoribosylglycinamide formyltransferase"/>
    <property type="match status" value="1"/>
</dbReference>
<name>A0A1E5L509_9FIRM</name>
<comment type="similarity">
    <text evidence="4 6">Belongs to the GART family.</text>
</comment>
<dbReference type="SUPFAM" id="SSF53328">
    <property type="entry name" value="Formyltransferase"/>
    <property type="match status" value="1"/>
</dbReference>
<feature type="active site" description="Proton donor" evidence="6">
    <location>
        <position position="108"/>
    </location>
</feature>
<evidence type="ECO:0000256" key="3">
    <source>
        <dbReference type="ARBA" id="ARBA00022755"/>
    </source>
</evidence>
<dbReference type="Proteomes" id="UP000095255">
    <property type="component" value="Unassembled WGS sequence"/>
</dbReference>
<dbReference type="UniPathway" id="UPA00074">
    <property type="reaction ID" value="UER00126"/>
</dbReference>
<dbReference type="EC" id="2.1.2.2" evidence="6"/>
<dbReference type="InterPro" id="IPR001555">
    <property type="entry name" value="GART_AS"/>
</dbReference>
<reference evidence="8 9" key="1">
    <citation type="submission" date="2016-09" db="EMBL/GenBank/DDBJ databases">
        <title>Desulfuribacillus arsenicus sp. nov., an obligately anaerobic, dissimilatory arsenic- and antimonate-reducing bacterium isolated from anoxic sediments.</title>
        <authorList>
            <person name="Abin C.A."/>
            <person name="Hollibaugh J.T."/>
        </authorList>
    </citation>
    <scope>NUCLEOTIDE SEQUENCE [LARGE SCALE GENOMIC DNA]</scope>
    <source>
        <strain evidence="8 9">MLFW-2</strain>
    </source>
</reference>
<evidence type="ECO:0000259" key="7">
    <source>
        <dbReference type="Pfam" id="PF00551"/>
    </source>
</evidence>
<dbReference type="Gene3D" id="3.40.50.170">
    <property type="entry name" value="Formyl transferase, N-terminal domain"/>
    <property type="match status" value="1"/>
</dbReference>
<evidence type="ECO:0000256" key="4">
    <source>
        <dbReference type="ARBA" id="ARBA00038440"/>
    </source>
</evidence>
<dbReference type="PANTHER" id="PTHR43369:SF2">
    <property type="entry name" value="PHOSPHORIBOSYLGLYCINAMIDE FORMYLTRANSFERASE"/>
    <property type="match status" value="1"/>
</dbReference>
<proteinExistence type="inferred from homology"/>
<keyword evidence="2 6" id="KW-0808">Transferase</keyword>
<dbReference type="GO" id="GO:0004644">
    <property type="term" value="F:phosphoribosylglycinamide formyltransferase activity"/>
    <property type="evidence" value="ECO:0007669"/>
    <property type="project" value="UniProtKB-UniRule"/>
</dbReference>
<dbReference type="PANTHER" id="PTHR43369">
    <property type="entry name" value="PHOSPHORIBOSYLGLYCINAMIDE FORMYLTRANSFERASE"/>
    <property type="match status" value="1"/>
</dbReference>
<dbReference type="Pfam" id="PF00551">
    <property type="entry name" value="Formyl_trans_N"/>
    <property type="match status" value="1"/>
</dbReference>
<comment type="pathway">
    <text evidence="1 6">Purine metabolism; IMP biosynthesis via de novo pathway; N(2)-formyl-N(1)-(5-phospho-D-ribosyl)glycinamide from N(1)-(5-phospho-D-ribosyl)glycinamide (10-formyl THF route): step 1/1.</text>
</comment>
<dbReference type="AlphaFoldDB" id="A0A1E5L509"/>
<dbReference type="GO" id="GO:0005829">
    <property type="term" value="C:cytosol"/>
    <property type="evidence" value="ECO:0007669"/>
    <property type="project" value="TreeGrafter"/>
</dbReference>
<evidence type="ECO:0000313" key="8">
    <source>
        <dbReference type="EMBL" id="OEH85252.1"/>
    </source>
</evidence>
<organism evidence="8 9">
    <name type="scientific">Desulfuribacillus stibiiarsenatis</name>
    <dbReference type="NCBI Taxonomy" id="1390249"/>
    <lineage>
        <taxon>Bacteria</taxon>
        <taxon>Bacillati</taxon>
        <taxon>Bacillota</taxon>
        <taxon>Desulfuribacillia</taxon>
        <taxon>Desulfuribacillales</taxon>
        <taxon>Desulfuribacillaceae</taxon>
        <taxon>Desulfuribacillus</taxon>
    </lineage>
</organism>
<keyword evidence="3 6" id="KW-0658">Purine biosynthesis</keyword>
<dbReference type="InterPro" id="IPR002376">
    <property type="entry name" value="Formyl_transf_N"/>
</dbReference>
<evidence type="ECO:0000256" key="1">
    <source>
        <dbReference type="ARBA" id="ARBA00005054"/>
    </source>
</evidence>
<gene>
    <name evidence="6" type="primary">purN</name>
    <name evidence="8" type="ORF">BHU72_06205</name>
</gene>
<dbReference type="GO" id="GO:0006189">
    <property type="term" value="P:'de novo' IMP biosynthetic process"/>
    <property type="evidence" value="ECO:0007669"/>
    <property type="project" value="UniProtKB-UniRule"/>
</dbReference>
<keyword evidence="9" id="KW-1185">Reference proteome</keyword>
<dbReference type="OrthoDB" id="9806170at2"/>
<evidence type="ECO:0000256" key="2">
    <source>
        <dbReference type="ARBA" id="ARBA00022679"/>
    </source>
</evidence>
<protein>
    <recommendedName>
        <fullName evidence="6">Phosphoribosylglycinamide formyltransferase</fullName>
        <ecNumber evidence="6">2.1.2.2</ecNumber>
    </recommendedName>
    <alternativeName>
        <fullName evidence="6">5'-phosphoribosylglycinamide transformylase</fullName>
    </alternativeName>
    <alternativeName>
        <fullName evidence="6">GAR transformylase</fullName>
        <shortName evidence="6">GART</shortName>
    </alternativeName>
</protein>
<dbReference type="InterPro" id="IPR036477">
    <property type="entry name" value="Formyl_transf_N_sf"/>
</dbReference>
<feature type="domain" description="Formyl transferase N-terminal" evidence="7">
    <location>
        <begin position="1"/>
        <end position="181"/>
    </location>
</feature>
<dbReference type="NCBIfam" id="TIGR00639">
    <property type="entry name" value="PurN"/>
    <property type="match status" value="1"/>
</dbReference>